<dbReference type="PANTHER" id="PTHR12172:SF1">
    <property type="entry name" value="P-LOOP CONTAINING NUCLEOSIDE TRIPHOSPHATE HYDROLASES SUPERFAMILY PROTEIN"/>
    <property type="match status" value="1"/>
</dbReference>
<evidence type="ECO:0000256" key="7">
    <source>
        <dbReference type="ARBA" id="ARBA00023306"/>
    </source>
</evidence>
<dbReference type="GO" id="GO:0006974">
    <property type="term" value="P:DNA damage response"/>
    <property type="evidence" value="ECO:0007669"/>
    <property type="project" value="UniProtKB-KW"/>
</dbReference>
<comment type="similarity">
    <text evidence="2">Belongs to the rad17/RAD24 family.</text>
</comment>
<organism evidence="10 11">
    <name type="scientific">Riccia fluitans</name>
    <dbReference type="NCBI Taxonomy" id="41844"/>
    <lineage>
        <taxon>Eukaryota</taxon>
        <taxon>Viridiplantae</taxon>
        <taxon>Streptophyta</taxon>
        <taxon>Embryophyta</taxon>
        <taxon>Marchantiophyta</taxon>
        <taxon>Marchantiopsida</taxon>
        <taxon>Marchantiidae</taxon>
        <taxon>Marchantiales</taxon>
        <taxon>Ricciaceae</taxon>
        <taxon>Riccia</taxon>
    </lineage>
</organism>
<dbReference type="InterPro" id="IPR027417">
    <property type="entry name" value="P-loop_NTPase"/>
</dbReference>
<dbReference type="EMBL" id="JBHFFA010000003">
    <property type="protein sequence ID" value="KAL2636166.1"/>
    <property type="molecule type" value="Genomic_DNA"/>
</dbReference>
<keyword evidence="7" id="KW-0131">Cell cycle</keyword>
<proteinExistence type="inferred from homology"/>
<feature type="compositionally biased region" description="Basic and acidic residues" evidence="8">
    <location>
        <begin position="1098"/>
        <end position="1117"/>
    </location>
</feature>
<dbReference type="PANTHER" id="PTHR12172">
    <property type="entry name" value="CELL CYCLE CHECKPOINT PROTEIN RAD17"/>
    <property type="match status" value="1"/>
</dbReference>
<dbReference type="SMART" id="SM00382">
    <property type="entry name" value="AAA"/>
    <property type="match status" value="1"/>
</dbReference>
<keyword evidence="4" id="KW-0227">DNA damage</keyword>
<feature type="region of interest" description="Disordered" evidence="8">
    <location>
        <begin position="760"/>
        <end position="798"/>
    </location>
</feature>
<evidence type="ECO:0000256" key="3">
    <source>
        <dbReference type="ARBA" id="ARBA00022741"/>
    </source>
</evidence>
<evidence type="ECO:0000313" key="10">
    <source>
        <dbReference type="EMBL" id="KAL2636166.1"/>
    </source>
</evidence>
<feature type="compositionally biased region" description="Basic and acidic residues" evidence="8">
    <location>
        <begin position="57"/>
        <end position="88"/>
    </location>
</feature>
<evidence type="ECO:0000256" key="1">
    <source>
        <dbReference type="ARBA" id="ARBA00004123"/>
    </source>
</evidence>
<reference evidence="10 11" key="1">
    <citation type="submission" date="2024-09" db="EMBL/GenBank/DDBJ databases">
        <title>Chromosome-scale assembly of Riccia fluitans.</title>
        <authorList>
            <person name="Paukszto L."/>
            <person name="Sawicki J."/>
            <person name="Karawczyk K."/>
            <person name="Piernik-Szablinska J."/>
            <person name="Szczecinska M."/>
            <person name="Mazdziarz M."/>
        </authorList>
    </citation>
    <scope>NUCLEOTIDE SEQUENCE [LARGE SCALE GENOMIC DNA]</scope>
    <source>
        <strain evidence="10">Rf_01</strain>
        <tissue evidence="10">Aerial parts of the thallus</tissue>
    </source>
</reference>
<dbReference type="InterPro" id="IPR003593">
    <property type="entry name" value="AAA+_ATPase"/>
</dbReference>
<name>A0ABD1YZG9_9MARC</name>
<dbReference type="GO" id="GO:0005634">
    <property type="term" value="C:nucleus"/>
    <property type="evidence" value="ECO:0007669"/>
    <property type="project" value="UniProtKB-SubCell"/>
</dbReference>
<feature type="compositionally biased region" description="Polar residues" evidence="8">
    <location>
        <begin position="762"/>
        <end position="771"/>
    </location>
</feature>
<dbReference type="GO" id="GO:0005524">
    <property type="term" value="F:ATP binding"/>
    <property type="evidence" value="ECO:0007669"/>
    <property type="project" value="UniProtKB-KW"/>
</dbReference>
<feature type="compositionally biased region" description="Polar residues" evidence="8">
    <location>
        <begin position="1185"/>
        <end position="1199"/>
    </location>
</feature>
<accession>A0ABD1YZG9</accession>
<protein>
    <recommendedName>
        <fullName evidence="9">AAA+ ATPase domain-containing protein</fullName>
    </recommendedName>
</protein>
<feature type="region of interest" description="Disordered" evidence="8">
    <location>
        <begin position="55"/>
        <end position="151"/>
    </location>
</feature>
<comment type="subcellular location">
    <subcellularLocation>
        <location evidence="1">Nucleus</location>
    </subcellularLocation>
</comment>
<evidence type="ECO:0000256" key="8">
    <source>
        <dbReference type="SAM" id="MobiDB-lite"/>
    </source>
</evidence>
<dbReference type="InterPro" id="IPR003959">
    <property type="entry name" value="ATPase_AAA_core"/>
</dbReference>
<feature type="compositionally biased region" description="Low complexity" evidence="8">
    <location>
        <begin position="92"/>
        <end position="107"/>
    </location>
</feature>
<keyword evidence="6" id="KW-0539">Nucleus</keyword>
<dbReference type="Gene3D" id="3.40.50.300">
    <property type="entry name" value="P-loop containing nucleotide triphosphate hydrolases"/>
    <property type="match status" value="1"/>
</dbReference>
<gene>
    <name evidence="10" type="ORF">R1flu_007645</name>
</gene>
<feature type="compositionally biased region" description="Low complexity" evidence="8">
    <location>
        <begin position="779"/>
        <end position="791"/>
    </location>
</feature>
<evidence type="ECO:0000256" key="5">
    <source>
        <dbReference type="ARBA" id="ARBA00022840"/>
    </source>
</evidence>
<evidence type="ECO:0000256" key="4">
    <source>
        <dbReference type="ARBA" id="ARBA00022763"/>
    </source>
</evidence>
<feature type="region of interest" description="Disordered" evidence="8">
    <location>
        <begin position="1098"/>
        <end position="1132"/>
    </location>
</feature>
<keyword evidence="3" id="KW-0547">Nucleotide-binding</keyword>
<evidence type="ECO:0000256" key="2">
    <source>
        <dbReference type="ARBA" id="ARBA00006168"/>
    </source>
</evidence>
<sequence length="1495" mass="165195">MTQVVAYKSRLCSRESCSRGKKFSVLDYFACTVGQKLEVLPATLVRHDMEEISVGLSRRDSRRTTDARVQKGDMAEDERMEKNCKDGGEGGSLSESLSVTSTLSPPLAVSPPREYQAPKTRSAAKISPQKQASTSRRRKVQDKNCMQENGTNAGSYEITRMAISETFFMPVSKKRKLLVEENKVEALQAVPAEVAPVKAVPTLRAKAAVDAKEDAIRSAGKAIHPLFLRAKTSGTKVMATCSEVGFLEPCPPMHVTQCLEEESTEPDLRETCVYRNPLIERCKEEELVHCLIQQGHSLRKDLLMPRSSLLTSKNRESLLPDSSLQRIPSSALQQGIEDLLEYLKQATESRRKLFGAYLQPVSDSTIDESITVEKLRERLTWYKARHDSLLPLENKEARSSHKNMLWTDVYEPKSCKEVCGNATGVELLNSWMRSWRERMMGQVNGLDVSRKTIAVVPHSDSDCDRGWFEDDSDVDTDDDNESDLHSILLITGPTGCGKTAAIYACAAEQGLTIIEVSASSCRSGASLMQKFGRGGLESQAMGKWSTFEDQEEFDTGLTQPHTKVKVLQKVNGQKDGKLRASRNSGVILDKCAVGSRKPLDSCASTEVNSSVSVEDPQTGSPQKKKMTVILFEDVDLQFEEDKGFWTSLVQLAKKTKRPIILTTNSRQPGLPQILEKARIDYSYPSSEELTLHAFMICVVEGVACSPWMVSRLVESCRCDMRKLLMSLQFWKQDACSSPVSATEDSTPCDLKPSDKLEDIVTRSGSGDCSSETGRRLSLRRPLPDSNPLLSPTGERDNKCSTGERVDLFSQWDLDARYLYDLDIHHMVLPHVFSSDDPCAFSLDIARRINAAVAELENHVSLIAARDAELQGWAQQAQLDAAEAERKAQRKSKDVQKRVAKSAKPRVIQDEDAAVLWKLFDNSDTKGNSPANISPVKGIREARALARSPLKQRRLLLINSDNEEESQAGDHLRCFPSIVNHSSGVQLTRVMDIIEATPADVVINNSMEDTDSMPVATMCESVPTVKRLRLRQLKLIDVQSSSVPSSSMEVGILDVNAAAVTQSKSPEHSTYSLHIQSPSRVSEAELVEKGVSDRLHPIERSLPRVEDQPMDQSPEHMTRSPGARQGETKPTGERVVLDLDLNLKSWSEYDEDAEFVDDNNVSKHIPGDKKLGSSINVKSPCGPAVSSMTGPSGGDNTSPRLENDVEKVGVSGSFVEDSTSRSSISQVKRSDNAEGCDTDVGVFIETKSEAVDPVQEAWKKLRAGLDSLLHKIVPSRRKKQKTDALAIVLDAVSASDTISSFSSESWKTARTTLSGAWNGAFEGNIGHCSYWEGCQEIASQLVRTSLQTSPMSLQICGEDKLLVALGILLAAKDVPAVGKCIINFDDVTSIRNLASQLRNTGESCIKDVSVRQSGRRQRLDEIISTRFHPKGRITGSSLVDYVAYLGMINQREEERRNQVQTVSDNRRSRRFQHHLGSKISNADIAEFCALCRFVKA</sequence>
<feature type="region of interest" description="Disordered" evidence="8">
    <location>
        <begin position="1180"/>
        <end position="1199"/>
    </location>
</feature>
<keyword evidence="11" id="KW-1185">Reference proteome</keyword>
<dbReference type="InterPro" id="IPR004582">
    <property type="entry name" value="Checkpoint_prot_Rad17_Rad24"/>
</dbReference>
<evidence type="ECO:0000313" key="11">
    <source>
        <dbReference type="Proteomes" id="UP001605036"/>
    </source>
</evidence>
<dbReference type="Pfam" id="PF00004">
    <property type="entry name" value="AAA"/>
    <property type="match status" value="1"/>
</dbReference>
<evidence type="ECO:0000259" key="9">
    <source>
        <dbReference type="SMART" id="SM00382"/>
    </source>
</evidence>
<dbReference type="Proteomes" id="UP001605036">
    <property type="component" value="Unassembled WGS sequence"/>
</dbReference>
<comment type="caution">
    <text evidence="10">The sequence shown here is derived from an EMBL/GenBank/DDBJ whole genome shotgun (WGS) entry which is preliminary data.</text>
</comment>
<feature type="domain" description="AAA+ ATPase" evidence="9">
    <location>
        <begin position="484"/>
        <end position="685"/>
    </location>
</feature>
<evidence type="ECO:0000256" key="6">
    <source>
        <dbReference type="ARBA" id="ARBA00023242"/>
    </source>
</evidence>
<dbReference type="Gene3D" id="1.10.8.60">
    <property type="match status" value="1"/>
</dbReference>
<keyword evidence="5" id="KW-0067">ATP-binding</keyword>
<dbReference type="SUPFAM" id="SSF52540">
    <property type="entry name" value="P-loop containing nucleoside triphosphate hydrolases"/>
    <property type="match status" value="1"/>
</dbReference>